<keyword evidence="1" id="KW-0496">Mitochondrion</keyword>
<dbReference type="InterPro" id="IPR016340">
    <property type="entry name" value="Ribosomal_mL60"/>
</dbReference>
<dbReference type="Pfam" id="PF09784">
    <property type="entry name" value="L31"/>
    <property type="match status" value="1"/>
</dbReference>
<dbReference type="PANTHER" id="PTHR28271">
    <property type="entry name" value="54S RIBOSOMAL PROTEIN L31, MITOCHONDRIAL"/>
    <property type="match status" value="1"/>
</dbReference>
<accession>A0A1B2JG49</accession>
<keyword evidence="3" id="KW-1185">Reference proteome</keyword>
<dbReference type="OrthoDB" id="2332379at2759"/>
<dbReference type="GO" id="GO:0005762">
    <property type="term" value="C:mitochondrial large ribosomal subunit"/>
    <property type="evidence" value="ECO:0007669"/>
    <property type="project" value="UniProtKB-UniRule"/>
</dbReference>
<organism evidence="2 3">
    <name type="scientific">Komagataella pastoris</name>
    <name type="common">Yeast</name>
    <name type="synonym">Pichia pastoris</name>
    <dbReference type="NCBI Taxonomy" id="4922"/>
    <lineage>
        <taxon>Eukaryota</taxon>
        <taxon>Fungi</taxon>
        <taxon>Dikarya</taxon>
        <taxon>Ascomycota</taxon>
        <taxon>Saccharomycotina</taxon>
        <taxon>Pichiomycetes</taxon>
        <taxon>Pichiales</taxon>
        <taxon>Pichiaceae</taxon>
        <taxon>Komagataella</taxon>
    </lineage>
</organism>
<comment type="subunit">
    <text evidence="1">Component of the mitochondrial large ribosomal subunit.</text>
</comment>
<gene>
    <name evidence="2" type="primary">MRPL31</name>
    <name evidence="2" type="ORF">ATY40_BA7504039</name>
</gene>
<dbReference type="Proteomes" id="UP000094565">
    <property type="component" value="Chromosome 3"/>
</dbReference>
<proteinExistence type="predicted"/>
<comment type="subcellular location">
    <subcellularLocation>
        <location evidence="1">Mitochondrion</location>
    </subcellularLocation>
</comment>
<dbReference type="GO" id="GO:0032543">
    <property type="term" value="P:mitochondrial translation"/>
    <property type="evidence" value="ECO:0007669"/>
    <property type="project" value="UniProtKB-UniRule"/>
</dbReference>
<dbReference type="PANTHER" id="PTHR28271:SF1">
    <property type="entry name" value="LARGE RIBOSOMAL SUBUNIT PROTEIN ML60"/>
    <property type="match status" value="1"/>
</dbReference>
<evidence type="ECO:0000313" key="3">
    <source>
        <dbReference type="Proteomes" id="UP000094565"/>
    </source>
</evidence>
<name>A0A1B2JG49_PICPA</name>
<dbReference type="EMBL" id="CP014586">
    <property type="protein sequence ID" value="ANZ76788.1"/>
    <property type="molecule type" value="Genomic_DNA"/>
</dbReference>
<evidence type="ECO:0000313" key="2">
    <source>
        <dbReference type="EMBL" id="ANZ76788.1"/>
    </source>
</evidence>
<keyword evidence="1" id="KW-0689">Ribosomal protein</keyword>
<sequence>MFGPFRATLVDLGGLLWKRPWRMSKPQKYRLRKRMQLVDSNIDIIYQGLAKEGLSCKVIDNLKQNFPKEHEVLPKNKYTVFNKTAKNYRKGVHLVPKWTKKSLRENPEFF</sequence>
<reference evidence="2 3" key="1">
    <citation type="submission" date="2016-02" db="EMBL/GenBank/DDBJ databases">
        <title>Comparative genomic and transcriptomic foundation for Pichia pastoris.</title>
        <authorList>
            <person name="Love K.R."/>
            <person name="Shah K.A."/>
            <person name="Whittaker C.A."/>
            <person name="Wu J."/>
            <person name="Bartlett M.C."/>
            <person name="Ma D."/>
            <person name="Leeson R.L."/>
            <person name="Priest M."/>
            <person name="Young S.K."/>
            <person name="Love J.C."/>
        </authorList>
    </citation>
    <scope>NUCLEOTIDE SEQUENCE [LARGE SCALE GENOMIC DNA]</scope>
    <source>
        <strain evidence="2 3">ATCC 28485</strain>
    </source>
</reference>
<evidence type="ECO:0000256" key="1">
    <source>
        <dbReference type="PIRNR" id="PIRNR002216"/>
    </source>
</evidence>
<dbReference type="GO" id="GO:0003735">
    <property type="term" value="F:structural constituent of ribosome"/>
    <property type="evidence" value="ECO:0007669"/>
    <property type="project" value="UniProtKB-UniRule"/>
</dbReference>
<protein>
    <recommendedName>
        <fullName evidence="1">Large ribosomal subunit protein mL60</fullName>
    </recommendedName>
</protein>
<dbReference type="AlphaFoldDB" id="A0A1B2JG49"/>
<keyword evidence="1" id="KW-0687">Ribonucleoprotein</keyword>
<dbReference type="PIRSF" id="PIRSF002216">
    <property type="entry name" value="MRPL31_prd"/>
    <property type="match status" value="1"/>
</dbReference>